<organism evidence="1 2">
    <name type="scientific">Priestia taiwanensis</name>
    <dbReference type="NCBI Taxonomy" id="1347902"/>
    <lineage>
        <taxon>Bacteria</taxon>
        <taxon>Bacillati</taxon>
        <taxon>Bacillota</taxon>
        <taxon>Bacilli</taxon>
        <taxon>Bacillales</taxon>
        <taxon>Bacillaceae</taxon>
        <taxon>Priestia</taxon>
    </lineage>
</organism>
<dbReference type="EMBL" id="BMFK01000001">
    <property type="protein sequence ID" value="GGE58449.1"/>
    <property type="molecule type" value="Genomic_DNA"/>
</dbReference>
<reference evidence="1" key="1">
    <citation type="journal article" date="2014" name="Int. J. Syst. Evol. Microbiol.">
        <title>Complete genome sequence of Corynebacterium casei LMG S-19264T (=DSM 44701T), isolated from a smear-ripened cheese.</title>
        <authorList>
            <consortium name="US DOE Joint Genome Institute (JGI-PGF)"/>
            <person name="Walter F."/>
            <person name="Albersmeier A."/>
            <person name="Kalinowski J."/>
            <person name="Ruckert C."/>
        </authorList>
    </citation>
    <scope>NUCLEOTIDE SEQUENCE</scope>
    <source>
        <strain evidence="1">CGMCC 1.12698</strain>
    </source>
</reference>
<accession>A0A917EMW5</accession>
<dbReference type="Proteomes" id="UP000605259">
    <property type="component" value="Unassembled WGS sequence"/>
</dbReference>
<evidence type="ECO:0000313" key="2">
    <source>
        <dbReference type="Proteomes" id="UP000605259"/>
    </source>
</evidence>
<protein>
    <recommendedName>
        <fullName evidence="3">DUF3954 domain-containing protein</fullName>
    </recommendedName>
</protein>
<proteinExistence type="predicted"/>
<comment type="caution">
    <text evidence="1">The sequence shown here is derived from an EMBL/GenBank/DDBJ whole genome shotgun (WGS) entry which is preliminary data.</text>
</comment>
<keyword evidence="2" id="KW-1185">Reference proteome</keyword>
<evidence type="ECO:0000313" key="1">
    <source>
        <dbReference type="EMBL" id="GGE58449.1"/>
    </source>
</evidence>
<reference evidence="1" key="2">
    <citation type="submission" date="2020-09" db="EMBL/GenBank/DDBJ databases">
        <authorList>
            <person name="Sun Q."/>
            <person name="Zhou Y."/>
        </authorList>
    </citation>
    <scope>NUCLEOTIDE SEQUENCE</scope>
    <source>
        <strain evidence="1">CGMCC 1.12698</strain>
    </source>
</reference>
<dbReference type="RefSeq" id="WP_229722129.1">
    <property type="nucleotide sequence ID" value="NZ_BMFK01000001.1"/>
</dbReference>
<gene>
    <name evidence="1" type="ORF">GCM10007140_06000</name>
</gene>
<evidence type="ECO:0008006" key="3">
    <source>
        <dbReference type="Google" id="ProtNLM"/>
    </source>
</evidence>
<dbReference type="InterPro" id="IPR025017">
    <property type="entry name" value="DUF3954"/>
</dbReference>
<dbReference type="Pfam" id="PF13128">
    <property type="entry name" value="DUF3954"/>
    <property type="match status" value="1"/>
</dbReference>
<dbReference type="AlphaFoldDB" id="A0A917EMW5"/>
<sequence>MNQIKVDIMKMTAEIDVSENRIFIVKDGNVEMVEQPSTGFGEHTAVWQNGKVIRIDERSSRKI</sequence>
<name>A0A917EMW5_9BACI</name>